<evidence type="ECO:0000256" key="4">
    <source>
        <dbReference type="ARBA" id="ARBA00023159"/>
    </source>
</evidence>
<dbReference type="NCBIfam" id="NF002469">
    <property type="entry name" value="PRK01712.1"/>
    <property type="match status" value="1"/>
</dbReference>
<protein>
    <recommendedName>
        <fullName evidence="5">Translational regulator CsrA</fullName>
    </recommendedName>
    <alternativeName>
        <fullName evidence="5">Carbon storage regulator</fullName>
    </alternativeName>
</protein>
<dbReference type="PANTHER" id="PTHR34984:SF1">
    <property type="entry name" value="CARBON STORAGE REGULATOR"/>
    <property type="match status" value="1"/>
</dbReference>
<evidence type="ECO:0000256" key="5">
    <source>
        <dbReference type="HAMAP-Rule" id="MF_00167"/>
    </source>
</evidence>
<dbReference type="STRING" id="1123397.SAMN05660831_00057"/>
<dbReference type="InterPro" id="IPR036107">
    <property type="entry name" value="CsrA_sf"/>
</dbReference>
<comment type="subunit">
    <text evidence="5">Homodimer; the beta-strands of each monomer intercalate to form a hydrophobic core, while the alpha-helices form wings that extend away from the core.</text>
</comment>
<dbReference type="Gene3D" id="2.60.40.4380">
    <property type="entry name" value="Translational regulator CsrA"/>
    <property type="match status" value="1"/>
</dbReference>
<dbReference type="GO" id="GO:0045947">
    <property type="term" value="P:negative regulation of translational initiation"/>
    <property type="evidence" value="ECO:0007669"/>
    <property type="project" value="UniProtKB-UniRule"/>
</dbReference>
<reference evidence="6 7" key="1">
    <citation type="submission" date="2016-10" db="EMBL/GenBank/DDBJ databases">
        <authorList>
            <person name="de Groot N.N."/>
        </authorList>
    </citation>
    <scope>NUCLEOTIDE SEQUENCE [LARGE SCALE GENOMIC DNA]</scope>
    <source>
        <strain evidence="6 7">HL3</strain>
    </source>
</reference>
<proteinExistence type="inferred from homology"/>
<keyword evidence="7" id="KW-1185">Reference proteome</keyword>
<comment type="subcellular location">
    <subcellularLocation>
        <location evidence="5">Cytoplasm</location>
    </subcellularLocation>
</comment>
<dbReference type="EMBL" id="FOMJ01000001">
    <property type="protein sequence ID" value="SFC91215.1"/>
    <property type="molecule type" value="Genomic_DNA"/>
</dbReference>
<dbReference type="RefSeq" id="WP_093426761.1">
    <property type="nucleotide sequence ID" value="NZ_FOMJ01000001.1"/>
</dbReference>
<evidence type="ECO:0000256" key="2">
    <source>
        <dbReference type="ARBA" id="ARBA00022845"/>
    </source>
</evidence>
<dbReference type="GO" id="GO:0048027">
    <property type="term" value="F:mRNA 5'-UTR binding"/>
    <property type="evidence" value="ECO:0007669"/>
    <property type="project" value="UniProtKB-UniRule"/>
</dbReference>
<dbReference type="HAMAP" id="MF_00167">
    <property type="entry name" value="CsrA"/>
    <property type="match status" value="1"/>
</dbReference>
<dbReference type="GO" id="GO:0045948">
    <property type="term" value="P:positive regulation of translational initiation"/>
    <property type="evidence" value="ECO:0007669"/>
    <property type="project" value="UniProtKB-UniRule"/>
</dbReference>
<comment type="similarity">
    <text evidence="5">Belongs to the CsrA/RsmA family.</text>
</comment>
<dbReference type="PANTHER" id="PTHR34984">
    <property type="entry name" value="CARBON STORAGE REGULATOR"/>
    <property type="match status" value="1"/>
</dbReference>
<keyword evidence="4 5" id="KW-0010">Activator</keyword>
<accession>A0A1I1N1C2</accession>
<evidence type="ECO:0000256" key="3">
    <source>
        <dbReference type="ARBA" id="ARBA00022884"/>
    </source>
</evidence>
<evidence type="ECO:0000313" key="6">
    <source>
        <dbReference type="EMBL" id="SFC91215.1"/>
    </source>
</evidence>
<keyword evidence="5" id="KW-0678">Repressor</keyword>
<name>A0A1I1N1C2_9GAMM</name>
<keyword evidence="2 5" id="KW-0810">Translation regulation</keyword>
<dbReference type="SUPFAM" id="SSF117130">
    <property type="entry name" value="CsrA-like"/>
    <property type="match status" value="1"/>
</dbReference>
<keyword evidence="1 5" id="KW-0963">Cytoplasm</keyword>
<dbReference type="Pfam" id="PF02599">
    <property type="entry name" value="CsrA"/>
    <property type="match status" value="1"/>
</dbReference>
<evidence type="ECO:0000313" key="7">
    <source>
        <dbReference type="Proteomes" id="UP000198611"/>
    </source>
</evidence>
<evidence type="ECO:0000256" key="1">
    <source>
        <dbReference type="ARBA" id="ARBA00022490"/>
    </source>
</evidence>
<dbReference type="Proteomes" id="UP000198611">
    <property type="component" value="Unassembled WGS sequence"/>
</dbReference>
<dbReference type="GO" id="GO:0006109">
    <property type="term" value="P:regulation of carbohydrate metabolic process"/>
    <property type="evidence" value="ECO:0007669"/>
    <property type="project" value="UniProtKB-UniRule"/>
</dbReference>
<dbReference type="GO" id="GO:0006402">
    <property type="term" value="P:mRNA catabolic process"/>
    <property type="evidence" value="ECO:0007669"/>
    <property type="project" value="InterPro"/>
</dbReference>
<dbReference type="InterPro" id="IPR003751">
    <property type="entry name" value="CsrA"/>
</dbReference>
<dbReference type="AlphaFoldDB" id="A0A1I1N1C2"/>
<gene>
    <name evidence="5" type="primary">csrA</name>
    <name evidence="6" type="ORF">SAMN05660831_00057</name>
</gene>
<dbReference type="OrthoDB" id="9809061at2"/>
<organism evidence="6 7">
    <name type="scientific">Thiohalospira halophila DSM 15071</name>
    <dbReference type="NCBI Taxonomy" id="1123397"/>
    <lineage>
        <taxon>Bacteria</taxon>
        <taxon>Pseudomonadati</taxon>
        <taxon>Pseudomonadota</taxon>
        <taxon>Gammaproteobacteria</taxon>
        <taxon>Thiohalospirales</taxon>
        <taxon>Thiohalospiraceae</taxon>
        <taxon>Thiohalospira</taxon>
    </lineage>
</organism>
<keyword evidence="3 5" id="KW-0694">RNA-binding</keyword>
<comment type="function">
    <text evidence="5">A key translational regulator that binds mRNA to regulate translation initiation and/or mRNA stability. Mediates global changes in gene expression, shifting from rapid growth to stress survival by linking envelope stress, the stringent response and the catabolite repression systems. Usually binds in the 5'-UTR; binding at or near the Shine-Dalgarno sequence prevents ribosome-binding, repressing translation, binding elsewhere in the 5'-UTR can activate translation and/or stabilize the mRNA. Its function is antagonized by small RNA(s).</text>
</comment>
<dbReference type="GO" id="GO:0005829">
    <property type="term" value="C:cytosol"/>
    <property type="evidence" value="ECO:0007669"/>
    <property type="project" value="TreeGrafter"/>
</dbReference>
<sequence length="54" mass="5951">MLILTRREGEMLYIGDDIRVTVTEVSGNAVKIGIDAPDDVTIMREELVEGADTE</sequence>